<proteinExistence type="predicted"/>
<dbReference type="SMART" id="SM00421">
    <property type="entry name" value="HTH_LUXR"/>
    <property type="match status" value="1"/>
</dbReference>
<keyword evidence="5" id="KW-1185">Reference proteome</keyword>
<dbReference type="RefSeq" id="WP_168911264.1">
    <property type="nucleotide sequence ID" value="NZ_JABACI010000001.1"/>
</dbReference>
<dbReference type="Pfam" id="PF00196">
    <property type="entry name" value="GerE"/>
    <property type="match status" value="1"/>
</dbReference>
<keyword evidence="2" id="KW-0067">ATP-binding</keyword>
<dbReference type="SUPFAM" id="SSF46894">
    <property type="entry name" value="C-terminal effector domain of the bipartite response regulators"/>
    <property type="match status" value="1"/>
</dbReference>
<keyword evidence="1" id="KW-0547">Nucleotide-binding</keyword>
<dbReference type="PANTHER" id="PTHR16305:SF35">
    <property type="entry name" value="TRANSCRIPTIONAL ACTIVATOR DOMAIN"/>
    <property type="match status" value="1"/>
</dbReference>
<dbReference type="InterPro" id="IPR041664">
    <property type="entry name" value="AAA_16"/>
</dbReference>
<dbReference type="InterPro" id="IPR036388">
    <property type="entry name" value="WH-like_DNA-bd_sf"/>
</dbReference>
<dbReference type="InterPro" id="IPR000792">
    <property type="entry name" value="Tscrpt_reg_LuxR_C"/>
</dbReference>
<dbReference type="SUPFAM" id="SSF52540">
    <property type="entry name" value="P-loop containing nucleoside triphosphate hydrolases"/>
    <property type="match status" value="1"/>
</dbReference>
<dbReference type="PROSITE" id="PS50043">
    <property type="entry name" value="HTH_LUXR_2"/>
    <property type="match status" value="1"/>
</dbReference>
<dbReference type="EMBL" id="JABACI010000001">
    <property type="protein sequence ID" value="NLP82788.1"/>
    <property type="molecule type" value="Genomic_DNA"/>
</dbReference>
<dbReference type="PANTHER" id="PTHR16305">
    <property type="entry name" value="TESTICULAR SOLUBLE ADENYLYL CYCLASE"/>
    <property type="match status" value="1"/>
</dbReference>
<dbReference type="InterPro" id="IPR027417">
    <property type="entry name" value="P-loop_NTPase"/>
</dbReference>
<dbReference type="InterPro" id="IPR016032">
    <property type="entry name" value="Sig_transdc_resp-reg_C-effctor"/>
</dbReference>
<evidence type="ECO:0000256" key="2">
    <source>
        <dbReference type="ARBA" id="ARBA00022840"/>
    </source>
</evidence>
<sequence length="925" mass="96896">MLVGRRAEQQAIDQVLAGARLGTSGVLAVTGEAGVGKTALLDAAVDHAPATRVLRATGIESEREIPFAMLLQLLRPALGVLDAIPSVQADALAAALALPGRAAGALPTGRDRFTIGAAVLSLICRYAEDGPVAVVVDDLHLADTPSSDALLFAARRLAADPVVVLVGVRSPDGDELVAGVRTLRVTGLDLEAARVLIGRATGRQESDAHVRLLHRATAGNPLALLELGSSDRDLVESLESGLPLRVPPALVTAFGRRLERVGTPCRAALLVAAVCGGGIRLVTDACQILGIDVSHLGEAEDEGLVTLSRERVEFRHPLVRSAVYSSASAQERRAAHRAAADATPATDVDRRAWHLSEAVWHADEGVAALLAQAGDHAVARAAYSVAAGAFERSASLTSDAQVRRVRLLRAADAAWTAGDGARALALLDQRGAVGSSPLNDGDVREIELRASIAARSGSLREALELLVAAADHAPSTDAEALALADAVHATYYLGDAGTAASLADRIDALQPRIVGSRAQALGLMATGMARTLAGFGGAAEIRAAVPLLEADPGLRHDPSRLSWLLLAPLFLRDSTGGAHLRGLVEEVRGAAGVGALPAVLFHVARDQSTTGASWARAEANYAEAIRLAIETGQQTELAMSLAGAAWLDSRAGRAAECRAHAAEARALCVARDIHVGEVWVAHAVGDLELSLGNTRAAVDHLSGLVALLARLGLDDVDLSPAPELVDALLRMNRRPDAAAAAADYHERAARKGQPWALARADRARGLVAESDFDAVFRSALESHEATLDRFETARTHLAFGSRLRRAGRRVDARAQLREALDSFDELGAVVWRDEAAAELRATGEHVRAAGASVLDALTPQELQVSLLLAEGRTTREAAAALFLSPKTVEYHLRKVYTKLGISSRSELADALGPTDRAQRGDLGRA</sequence>
<dbReference type="Pfam" id="PF13191">
    <property type="entry name" value="AAA_16"/>
    <property type="match status" value="1"/>
</dbReference>
<dbReference type="Proteomes" id="UP001429745">
    <property type="component" value="Unassembled WGS sequence"/>
</dbReference>
<feature type="domain" description="HTH luxR-type" evidence="3">
    <location>
        <begin position="850"/>
        <end position="915"/>
    </location>
</feature>
<accession>A0ABX1K8V9</accession>
<dbReference type="CDD" id="cd06170">
    <property type="entry name" value="LuxR_C_like"/>
    <property type="match status" value="1"/>
</dbReference>
<evidence type="ECO:0000313" key="5">
    <source>
        <dbReference type="Proteomes" id="UP001429745"/>
    </source>
</evidence>
<evidence type="ECO:0000313" key="4">
    <source>
        <dbReference type="EMBL" id="NLP82788.1"/>
    </source>
</evidence>
<evidence type="ECO:0000256" key="1">
    <source>
        <dbReference type="ARBA" id="ARBA00022741"/>
    </source>
</evidence>
<protein>
    <submittedName>
        <fullName evidence="4">AAA family ATPase</fullName>
    </submittedName>
</protein>
<reference evidence="4 5" key="1">
    <citation type="submission" date="2020-04" db="EMBL/GenBank/DDBJ databases">
        <title>CFH 90308 Microbacterium sp.</title>
        <authorList>
            <person name="Nie G."/>
            <person name="Ming H."/>
            <person name="Xia T."/>
        </authorList>
    </citation>
    <scope>NUCLEOTIDE SEQUENCE [LARGE SCALE GENOMIC DNA]</scope>
    <source>
        <strain evidence="4 5">CFH 90308</strain>
    </source>
</reference>
<gene>
    <name evidence="4" type="ORF">HF576_02915</name>
</gene>
<comment type="caution">
    <text evidence="4">The sequence shown here is derived from an EMBL/GenBank/DDBJ whole genome shotgun (WGS) entry which is preliminary data.</text>
</comment>
<evidence type="ECO:0000259" key="3">
    <source>
        <dbReference type="PROSITE" id="PS50043"/>
    </source>
</evidence>
<organism evidence="4 5">
    <name type="scientific">Microbacterium salsuginis</name>
    <dbReference type="NCBI Taxonomy" id="2722803"/>
    <lineage>
        <taxon>Bacteria</taxon>
        <taxon>Bacillati</taxon>
        <taxon>Actinomycetota</taxon>
        <taxon>Actinomycetes</taxon>
        <taxon>Micrococcales</taxon>
        <taxon>Microbacteriaceae</taxon>
        <taxon>Microbacterium</taxon>
    </lineage>
</organism>
<dbReference type="PRINTS" id="PR00038">
    <property type="entry name" value="HTHLUXR"/>
</dbReference>
<name>A0ABX1K8V9_9MICO</name>
<dbReference type="Gene3D" id="1.10.10.10">
    <property type="entry name" value="Winged helix-like DNA-binding domain superfamily/Winged helix DNA-binding domain"/>
    <property type="match status" value="1"/>
</dbReference>